<evidence type="ECO:0000313" key="1">
    <source>
        <dbReference type="EMBL" id="ORV36784.1"/>
    </source>
</evidence>
<dbReference type="Proteomes" id="UP000193564">
    <property type="component" value="Unassembled WGS sequence"/>
</dbReference>
<keyword evidence="2" id="KW-1185">Reference proteome</keyword>
<dbReference type="EMBL" id="LQOS01000056">
    <property type="protein sequence ID" value="ORV36784.1"/>
    <property type="molecule type" value="Genomic_DNA"/>
</dbReference>
<evidence type="ECO:0000313" key="2">
    <source>
        <dbReference type="Proteomes" id="UP000193564"/>
    </source>
</evidence>
<proteinExistence type="predicted"/>
<gene>
    <name evidence="1" type="ORF">AWC01_00465</name>
</gene>
<reference evidence="1 2" key="1">
    <citation type="submission" date="2016-01" db="EMBL/GenBank/DDBJ databases">
        <title>The new phylogeny of the genus Mycobacterium.</title>
        <authorList>
            <person name="Tarcisio F."/>
            <person name="Conor M."/>
            <person name="Antonella G."/>
            <person name="Elisabetta G."/>
            <person name="Giulia F.S."/>
            <person name="Sara T."/>
            <person name="Anna F."/>
            <person name="Clotilde B."/>
            <person name="Roberto B."/>
            <person name="Veronica D.S."/>
            <person name="Fabio R."/>
            <person name="Monica P."/>
            <person name="Olivier J."/>
            <person name="Enrico T."/>
            <person name="Nicola S."/>
        </authorList>
    </citation>
    <scope>NUCLEOTIDE SEQUENCE [LARGE SCALE GENOMIC DNA]</scope>
    <source>
        <strain evidence="1 2">DSM 44339</strain>
    </source>
</reference>
<organism evidence="1 2">
    <name type="scientific">Mycolicibacterium doricum</name>
    <dbReference type="NCBI Taxonomy" id="126673"/>
    <lineage>
        <taxon>Bacteria</taxon>
        <taxon>Bacillati</taxon>
        <taxon>Actinomycetota</taxon>
        <taxon>Actinomycetes</taxon>
        <taxon>Mycobacteriales</taxon>
        <taxon>Mycobacteriaceae</taxon>
        <taxon>Mycolicibacterium</taxon>
    </lineage>
</organism>
<protein>
    <submittedName>
        <fullName evidence="1">Uncharacterized protein</fullName>
    </submittedName>
</protein>
<sequence>MLFAQALIPCDLLFAQALIPCDLLFAQALIGVAFLLPGCQYSCEAFPQTLNLNHRLRVMSS</sequence>
<name>A0A1X1SYX0_9MYCO</name>
<dbReference type="STRING" id="126673.AWC01_00465"/>
<comment type="caution">
    <text evidence="1">The sequence shown here is derived from an EMBL/GenBank/DDBJ whole genome shotgun (WGS) entry which is preliminary data.</text>
</comment>
<dbReference type="AlphaFoldDB" id="A0A1X1SYX0"/>
<accession>A0A1X1SYX0</accession>